<organism evidence="2 3">
    <name type="scientific">Modicella reniformis</name>
    <dbReference type="NCBI Taxonomy" id="1440133"/>
    <lineage>
        <taxon>Eukaryota</taxon>
        <taxon>Fungi</taxon>
        <taxon>Fungi incertae sedis</taxon>
        <taxon>Mucoromycota</taxon>
        <taxon>Mortierellomycotina</taxon>
        <taxon>Mortierellomycetes</taxon>
        <taxon>Mortierellales</taxon>
        <taxon>Mortierellaceae</taxon>
        <taxon>Modicella</taxon>
    </lineage>
</organism>
<dbReference type="EMBL" id="JAAAHW010006140">
    <property type="protein sequence ID" value="KAF9964498.1"/>
    <property type="molecule type" value="Genomic_DNA"/>
</dbReference>
<evidence type="ECO:0000256" key="1">
    <source>
        <dbReference type="SAM" id="MobiDB-lite"/>
    </source>
</evidence>
<accession>A0A9P6J7V9</accession>
<dbReference type="AlphaFoldDB" id="A0A9P6J7V9"/>
<dbReference type="Proteomes" id="UP000749646">
    <property type="component" value="Unassembled WGS sequence"/>
</dbReference>
<keyword evidence="3" id="KW-1185">Reference proteome</keyword>
<gene>
    <name evidence="2" type="ORF">BGZ65_001112</name>
</gene>
<feature type="region of interest" description="Disordered" evidence="1">
    <location>
        <begin position="1"/>
        <end position="78"/>
    </location>
</feature>
<protein>
    <submittedName>
        <fullName evidence="2">Uncharacterized protein</fullName>
    </submittedName>
</protein>
<evidence type="ECO:0000313" key="2">
    <source>
        <dbReference type="EMBL" id="KAF9964498.1"/>
    </source>
</evidence>
<feature type="non-terminal residue" evidence="2">
    <location>
        <position position="1"/>
    </location>
</feature>
<sequence>IKPKKNNDAPSNIQSSSATGTDPIPGYPSTKDAPSFTSSNDGATVDTTASTYASSDRSDNSLNKNQANVPAAMPMKVPKSAPGFEVVSVETVITEEYCGDDNKNAQGSMGSTRPDVINSPQFQGNERQGRHL</sequence>
<proteinExistence type="predicted"/>
<feature type="compositionally biased region" description="Polar residues" evidence="1">
    <location>
        <begin position="8"/>
        <end position="20"/>
    </location>
</feature>
<feature type="region of interest" description="Disordered" evidence="1">
    <location>
        <begin position="97"/>
        <end position="132"/>
    </location>
</feature>
<reference evidence="2" key="1">
    <citation type="journal article" date="2020" name="Fungal Divers.">
        <title>Resolving the Mortierellaceae phylogeny through synthesis of multi-gene phylogenetics and phylogenomics.</title>
        <authorList>
            <person name="Vandepol N."/>
            <person name="Liber J."/>
            <person name="Desiro A."/>
            <person name="Na H."/>
            <person name="Kennedy M."/>
            <person name="Barry K."/>
            <person name="Grigoriev I.V."/>
            <person name="Miller A.N."/>
            <person name="O'Donnell K."/>
            <person name="Stajich J.E."/>
            <person name="Bonito G."/>
        </authorList>
    </citation>
    <scope>NUCLEOTIDE SEQUENCE</scope>
    <source>
        <strain evidence="2">MES-2147</strain>
    </source>
</reference>
<evidence type="ECO:0000313" key="3">
    <source>
        <dbReference type="Proteomes" id="UP000749646"/>
    </source>
</evidence>
<comment type="caution">
    <text evidence="2">The sequence shown here is derived from an EMBL/GenBank/DDBJ whole genome shotgun (WGS) entry which is preliminary data.</text>
</comment>
<name>A0A9P6J7V9_9FUNG</name>
<feature type="compositionally biased region" description="Polar residues" evidence="1">
    <location>
        <begin position="35"/>
        <end position="68"/>
    </location>
</feature>